<dbReference type="EMBL" id="JARKIB010000617">
    <property type="protein sequence ID" value="KAJ7697091.1"/>
    <property type="molecule type" value="Genomic_DNA"/>
</dbReference>
<keyword evidence="2" id="KW-1185">Reference proteome</keyword>
<dbReference type="Proteomes" id="UP001215598">
    <property type="component" value="Unassembled WGS sequence"/>
</dbReference>
<evidence type="ECO:0000313" key="2">
    <source>
        <dbReference type="Proteomes" id="UP001215598"/>
    </source>
</evidence>
<protein>
    <submittedName>
        <fullName evidence="1">Uncharacterized protein</fullName>
    </submittedName>
</protein>
<reference evidence="1" key="1">
    <citation type="submission" date="2023-03" db="EMBL/GenBank/DDBJ databases">
        <title>Massive genome expansion in bonnet fungi (Mycena s.s.) driven by repeated elements and novel gene families across ecological guilds.</title>
        <authorList>
            <consortium name="Lawrence Berkeley National Laboratory"/>
            <person name="Harder C.B."/>
            <person name="Miyauchi S."/>
            <person name="Viragh M."/>
            <person name="Kuo A."/>
            <person name="Thoen E."/>
            <person name="Andreopoulos B."/>
            <person name="Lu D."/>
            <person name="Skrede I."/>
            <person name="Drula E."/>
            <person name="Henrissat B."/>
            <person name="Morin E."/>
            <person name="Kohler A."/>
            <person name="Barry K."/>
            <person name="LaButti K."/>
            <person name="Morin E."/>
            <person name="Salamov A."/>
            <person name="Lipzen A."/>
            <person name="Mereny Z."/>
            <person name="Hegedus B."/>
            <person name="Baldrian P."/>
            <person name="Stursova M."/>
            <person name="Weitz H."/>
            <person name="Taylor A."/>
            <person name="Grigoriev I.V."/>
            <person name="Nagy L.G."/>
            <person name="Martin F."/>
            <person name="Kauserud H."/>
        </authorList>
    </citation>
    <scope>NUCLEOTIDE SEQUENCE</scope>
    <source>
        <strain evidence="1">CBHHK182m</strain>
    </source>
</reference>
<dbReference type="AlphaFoldDB" id="A0AAD7DQ64"/>
<evidence type="ECO:0000313" key="1">
    <source>
        <dbReference type="EMBL" id="KAJ7697091.1"/>
    </source>
</evidence>
<name>A0AAD7DQ64_9AGAR</name>
<proteinExistence type="predicted"/>
<accession>A0AAD7DQ64</accession>
<comment type="caution">
    <text evidence="1">The sequence shown here is derived from an EMBL/GenBank/DDBJ whole genome shotgun (WGS) entry which is preliminary data.</text>
</comment>
<gene>
    <name evidence="1" type="ORF">B0H16DRAFT_1484863</name>
</gene>
<organism evidence="1 2">
    <name type="scientific">Mycena metata</name>
    <dbReference type="NCBI Taxonomy" id="1033252"/>
    <lineage>
        <taxon>Eukaryota</taxon>
        <taxon>Fungi</taxon>
        <taxon>Dikarya</taxon>
        <taxon>Basidiomycota</taxon>
        <taxon>Agaricomycotina</taxon>
        <taxon>Agaricomycetes</taxon>
        <taxon>Agaricomycetidae</taxon>
        <taxon>Agaricales</taxon>
        <taxon>Marasmiineae</taxon>
        <taxon>Mycenaceae</taxon>
        <taxon>Mycena</taxon>
    </lineage>
</organism>
<sequence length="188" mass="21185">MIRVKLEFRSGFFESEGQFESIQPPNFLLVVLTLASLTKREPETGRVVWMSPQCAQIYPENSSRGPGPAQRRLPIQPWNYPAFSNSNIPLALHHTRLHVGIGIKFGSRATRTGVELNLRALLPASHSPPPPSQIQTHLNSDSVNLSLGSSRVPSRVEQACHTARSQREEERGRNAAKDAEKWRWFRLD</sequence>